<sequence>MFSTLLPAWASLIITLLLCTTAFAANNATCSSNATRLRLSDPPYENYFYSDCHSSSHVVVTSPLSSSNLSIIGPRLLVAWPAGNSGIVSFFKPDNGENGTLGIRLENSTATKEALEPVYDFNQTQSKSPRVGVSGVISFNSSAISTVTILGSIRTIRDFTEGPSIIYPSVQKAIKISEIADGGASFERTWFDNVTTTYLSFAPVNGSDAITINRGDNVTLSFGAGTYQFNASFDYPQLEQLSPQEVLSNVSTGLIEQNPDQSTSLSFLSYTDKLLAGTWRFLTYFGRDSMISLLLLQPILSEGEGGAIEAVIGAVLERINRTDGSVCHEENIGDYATFLNLQNNITSTAPQCDYKMVDTDYFLPIIMRNYFVETETGLNRSSAFFNKTASFLANNTDLTYGELAQITAVKIMNTSAPFASEGGQRKENLIHLKEGQVVGQWRDSEFGIGGGRIPYDVNTALVPAALRSIAALSRSGFFPDHPEWNKTAEEYADVWEDETLRFFEVNVPQSTAKSLVESYINESSSYSGPPNTEEIIDDVTFYGIALDGNNNQSIVRVINTDDCFRHFLLNTTNQTQLSSFLNQTADHILKPFPVGLSTSLGLFVANPAFGGDPIYAKNFTNADYHGTVVWSWQLAMMAAGLSHQLGRCEATDVPDFCNDRSFYMKVLSAYNHLWSLIDNNSAQLSGEVWSWIYNDGFQVEPLGAFTPTESDIRQLWSLTFLAVHRENFKI</sequence>
<name>A0A1Y1ZX99_9PLEO</name>
<reference evidence="2 3" key="1">
    <citation type="submission" date="2016-07" db="EMBL/GenBank/DDBJ databases">
        <title>Pervasive Adenine N6-methylation of Active Genes in Fungi.</title>
        <authorList>
            <consortium name="DOE Joint Genome Institute"/>
            <person name="Mondo S.J."/>
            <person name="Dannebaum R.O."/>
            <person name="Kuo R.C."/>
            <person name="Labutti K."/>
            <person name="Haridas S."/>
            <person name="Kuo A."/>
            <person name="Salamov A."/>
            <person name="Ahrendt S.R."/>
            <person name="Lipzen A."/>
            <person name="Sullivan W."/>
            <person name="Andreopoulos W.B."/>
            <person name="Clum A."/>
            <person name="Lindquist E."/>
            <person name="Daum C."/>
            <person name="Ramamoorthy G.K."/>
            <person name="Gryganskyi A."/>
            <person name="Culley D."/>
            <person name="Magnuson J.K."/>
            <person name="James T.Y."/>
            <person name="O'Malley M.A."/>
            <person name="Stajich J.E."/>
            <person name="Spatafora J.W."/>
            <person name="Visel A."/>
            <person name="Grigoriev I.V."/>
        </authorList>
    </citation>
    <scope>NUCLEOTIDE SEQUENCE [LARGE SCALE GENOMIC DNA]</scope>
    <source>
        <strain evidence="2 3">CBS 115471</strain>
    </source>
</reference>
<evidence type="ECO:0000313" key="2">
    <source>
        <dbReference type="EMBL" id="ORY14876.1"/>
    </source>
</evidence>
<gene>
    <name evidence="2" type="ORF">BCR34DRAFT_598788</name>
</gene>
<dbReference type="Proteomes" id="UP000193144">
    <property type="component" value="Unassembled WGS sequence"/>
</dbReference>
<dbReference type="GO" id="GO:0005975">
    <property type="term" value="P:carbohydrate metabolic process"/>
    <property type="evidence" value="ECO:0007669"/>
    <property type="project" value="InterPro"/>
</dbReference>
<comment type="caution">
    <text evidence="2">The sequence shown here is derived from an EMBL/GenBank/DDBJ whole genome shotgun (WGS) entry which is preliminary data.</text>
</comment>
<keyword evidence="1" id="KW-0732">Signal</keyword>
<proteinExistence type="predicted"/>
<dbReference type="InterPro" id="IPR008928">
    <property type="entry name" value="6-hairpin_glycosidase_sf"/>
</dbReference>
<dbReference type="SUPFAM" id="SSF48208">
    <property type="entry name" value="Six-hairpin glycosidases"/>
    <property type="match status" value="1"/>
</dbReference>
<keyword evidence="3" id="KW-1185">Reference proteome</keyword>
<protein>
    <recommendedName>
        <fullName evidence="4">Glycogen debranching enzyme</fullName>
    </recommendedName>
</protein>
<evidence type="ECO:0000256" key="1">
    <source>
        <dbReference type="SAM" id="SignalP"/>
    </source>
</evidence>
<feature type="chain" id="PRO_5013163949" description="Glycogen debranching enzyme" evidence="1">
    <location>
        <begin position="25"/>
        <end position="730"/>
    </location>
</feature>
<evidence type="ECO:0008006" key="4">
    <source>
        <dbReference type="Google" id="ProtNLM"/>
    </source>
</evidence>
<organism evidence="2 3">
    <name type="scientific">Clohesyomyces aquaticus</name>
    <dbReference type="NCBI Taxonomy" id="1231657"/>
    <lineage>
        <taxon>Eukaryota</taxon>
        <taxon>Fungi</taxon>
        <taxon>Dikarya</taxon>
        <taxon>Ascomycota</taxon>
        <taxon>Pezizomycotina</taxon>
        <taxon>Dothideomycetes</taxon>
        <taxon>Pleosporomycetidae</taxon>
        <taxon>Pleosporales</taxon>
        <taxon>Lindgomycetaceae</taxon>
        <taxon>Clohesyomyces</taxon>
    </lineage>
</organism>
<dbReference type="AlphaFoldDB" id="A0A1Y1ZX99"/>
<accession>A0A1Y1ZX99</accession>
<feature type="signal peptide" evidence="1">
    <location>
        <begin position="1"/>
        <end position="24"/>
    </location>
</feature>
<dbReference type="EMBL" id="MCFA01000029">
    <property type="protein sequence ID" value="ORY14876.1"/>
    <property type="molecule type" value="Genomic_DNA"/>
</dbReference>
<evidence type="ECO:0000313" key="3">
    <source>
        <dbReference type="Proteomes" id="UP000193144"/>
    </source>
</evidence>
<dbReference type="OrthoDB" id="2591256at2759"/>